<dbReference type="Pfam" id="PF10942">
    <property type="entry name" value="DUF2619"/>
    <property type="match status" value="1"/>
</dbReference>
<comment type="caution">
    <text evidence="2">The sequence shown here is derived from an EMBL/GenBank/DDBJ whole genome shotgun (WGS) entry which is preliminary data.</text>
</comment>
<dbReference type="RefSeq" id="WP_204417337.1">
    <property type="nucleotide sequence ID" value="NZ_JAFBED010000006.1"/>
</dbReference>
<organism evidence="2 3">
    <name type="scientific">Sutcliffiella tianshenii</name>
    <dbReference type="NCBI Taxonomy" id="1463404"/>
    <lineage>
        <taxon>Bacteria</taxon>
        <taxon>Bacillati</taxon>
        <taxon>Bacillota</taxon>
        <taxon>Bacilli</taxon>
        <taxon>Bacillales</taxon>
        <taxon>Bacillaceae</taxon>
        <taxon>Sutcliffiella</taxon>
    </lineage>
</organism>
<dbReference type="Proteomes" id="UP000737402">
    <property type="component" value="Unassembled WGS sequence"/>
</dbReference>
<sequence length="93" mass="9988">MKKLLGNIDPAVLSMAGIRLFSGVLELSAAFLMLYLNDVKKAVVVNSMLAVVGPVIFISTMMIGLVSMANEISFSKLVFIAIGVGFILYGIYK</sequence>
<keyword evidence="1" id="KW-1133">Transmembrane helix</keyword>
<gene>
    <name evidence="2" type="ORF">JOC95_002832</name>
</gene>
<proteinExistence type="predicted"/>
<dbReference type="InterPro" id="IPR020390">
    <property type="entry name" value="Uncharacterised_YqhV"/>
</dbReference>
<keyword evidence="1" id="KW-0472">Membrane</keyword>
<dbReference type="EMBL" id="JAFBED010000006">
    <property type="protein sequence ID" value="MBM7620959.1"/>
    <property type="molecule type" value="Genomic_DNA"/>
</dbReference>
<feature type="transmembrane region" description="Helical" evidence="1">
    <location>
        <begin position="43"/>
        <end position="66"/>
    </location>
</feature>
<accession>A0ABS2P259</accession>
<feature type="transmembrane region" description="Helical" evidence="1">
    <location>
        <begin position="12"/>
        <end position="36"/>
    </location>
</feature>
<keyword evidence="3" id="KW-1185">Reference proteome</keyword>
<name>A0ABS2P259_9BACI</name>
<evidence type="ECO:0000313" key="2">
    <source>
        <dbReference type="EMBL" id="MBM7620959.1"/>
    </source>
</evidence>
<feature type="transmembrane region" description="Helical" evidence="1">
    <location>
        <begin position="72"/>
        <end position="92"/>
    </location>
</feature>
<evidence type="ECO:0000313" key="3">
    <source>
        <dbReference type="Proteomes" id="UP000737402"/>
    </source>
</evidence>
<reference evidence="2 3" key="1">
    <citation type="submission" date="2021-01" db="EMBL/GenBank/DDBJ databases">
        <title>Genomic Encyclopedia of Type Strains, Phase IV (KMG-IV): sequencing the most valuable type-strain genomes for metagenomic binning, comparative biology and taxonomic classification.</title>
        <authorList>
            <person name="Goeker M."/>
        </authorList>
    </citation>
    <scope>NUCLEOTIDE SEQUENCE [LARGE SCALE GENOMIC DNA]</scope>
    <source>
        <strain evidence="2 3">DSM 25879</strain>
    </source>
</reference>
<evidence type="ECO:0000256" key="1">
    <source>
        <dbReference type="SAM" id="Phobius"/>
    </source>
</evidence>
<protein>
    <submittedName>
        <fullName evidence="2">Membrane protein</fullName>
    </submittedName>
</protein>
<keyword evidence="1" id="KW-0812">Transmembrane</keyword>